<evidence type="ECO:0000256" key="1">
    <source>
        <dbReference type="ARBA" id="ARBA00004167"/>
    </source>
</evidence>
<organism evidence="6 7">
    <name type="scientific">Ceratopteris richardii</name>
    <name type="common">Triangle waterfern</name>
    <dbReference type="NCBI Taxonomy" id="49495"/>
    <lineage>
        <taxon>Eukaryota</taxon>
        <taxon>Viridiplantae</taxon>
        <taxon>Streptophyta</taxon>
        <taxon>Embryophyta</taxon>
        <taxon>Tracheophyta</taxon>
        <taxon>Polypodiopsida</taxon>
        <taxon>Polypodiidae</taxon>
        <taxon>Polypodiales</taxon>
        <taxon>Pteridineae</taxon>
        <taxon>Pteridaceae</taxon>
        <taxon>Parkerioideae</taxon>
        <taxon>Ceratopteris</taxon>
    </lineage>
</organism>
<keyword evidence="2" id="KW-0812">Transmembrane</keyword>
<dbReference type="Pfam" id="PF03168">
    <property type="entry name" value="LEA_2"/>
    <property type="match status" value="1"/>
</dbReference>
<gene>
    <name evidence="6" type="ORF">KP509_17G072000</name>
</gene>
<dbReference type="Gene3D" id="2.60.40.1820">
    <property type="match status" value="1"/>
</dbReference>
<evidence type="ECO:0000313" key="6">
    <source>
        <dbReference type="EMBL" id="KAH7373731.1"/>
    </source>
</evidence>
<feature type="domain" description="Late embryogenesis abundant protein LEA-2 subgroup" evidence="5">
    <location>
        <begin position="70"/>
        <end position="167"/>
    </location>
</feature>
<evidence type="ECO:0000256" key="3">
    <source>
        <dbReference type="ARBA" id="ARBA00022989"/>
    </source>
</evidence>
<dbReference type="PANTHER" id="PTHR31234:SF2">
    <property type="entry name" value="OS05G0199100 PROTEIN"/>
    <property type="match status" value="1"/>
</dbReference>
<comment type="caution">
    <text evidence="6">The sequence shown here is derived from an EMBL/GenBank/DDBJ whole genome shotgun (WGS) entry which is preliminary data.</text>
</comment>
<dbReference type="GO" id="GO:0098542">
    <property type="term" value="P:defense response to other organism"/>
    <property type="evidence" value="ECO:0007669"/>
    <property type="project" value="InterPro"/>
</dbReference>
<keyword evidence="3" id="KW-1133">Transmembrane helix</keyword>
<protein>
    <recommendedName>
        <fullName evidence="5">Late embryogenesis abundant protein LEA-2 subgroup domain-containing protein</fullName>
    </recommendedName>
</protein>
<dbReference type="OMA" id="TSMSIFY"/>
<keyword evidence="7" id="KW-1185">Reference proteome</keyword>
<accession>A0A8T2SW15</accession>
<evidence type="ECO:0000256" key="4">
    <source>
        <dbReference type="ARBA" id="ARBA00023136"/>
    </source>
</evidence>
<proteinExistence type="predicted"/>
<dbReference type="InterPro" id="IPR044839">
    <property type="entry name" value="NDR1-like"/>
</dbReference>
<dbReference type="PANTHER" id="PTHR31234">
    <property type="entry name" value="LATE EMBRYOGENESIS ABUNDANT (LEA) HYDROXYPROLINE-RICH GLYCOPROTEIN FAMILY"/>
    <property type="match status" value="1"/>
</dbReference>
<dbReference type="Proteomes" id="UP000825935">
    <property type="component" value="Chromosome 17"/>
</dbReference>
<dbReference type="GO" id="GO:0016020">
    <property type="term" value="C:membrane"/>
    <property type="evidence" value="ECO:0007669"/>
    <property type="project" value="UniProtKB-SubCell"/>
</dbReference>
<dbReference type="InterPro" id="IPR004864">
    <property type="entry name" value="LEA_2"/>
</dbReference>
<evidence type="ECO:0000256" key="2">
    <source>
        <dbReference type="ARBA" id="ARBA00022692"/>
    </source>
</evidence>
<name>A0A8T2SW15_CERRI</name>
<reference evidence="6" key="1">
    <citation type="submission" date="2021-08" db="EMBL/GenBank/DDBJ databases">
        <title>WGS assembly of Ceratopteris richardii.</title>
        <authorList>
            <person name="Marchant D.B."/>
            <person name="Chen G."/>
            <person name="Jenkins J."/>
            <person name="Shu S."/>
            <person name="Leebens-Mack J."/>
            <person name="Grimwood J."/>
            <person name="Schmutz J."/>
            <person name="Soltis P."/>
            <person name="Soltis D."/>
            <person name="Chen Z.-H."/>
        </authorList>
    </citation>
    <scope>NUCLEOTIDE SEQUENCE</scope>
    <source>
        <strain evidence="6">Whitten #5841</strain>
        <tissue evidence="6">Leaf</tissue>
    </source>
</reference>
<dbReference type="EMBL" id="CM035422">
    <property type="protein sequence ID" value="KAH7373731.1"/>
    <property type="molecule type" value="Genomic_DNA"/>
</dbReference>
<sequence length="194" mass="21682">MRDLEKKAFPATAGAVALCCAFAGVTLFRIRPRDPIFEVLSITFKGFKFRFCTDSPLLLAIIDAELILSIKVINPNVLPIEYTSTVMDIFYHGDLLGQAKVDEGSQDANSQEVLKVVAKLDGLEMTNHLAQLVSDVKNREMNLHSVVTIKGNARLWKWTHAFEVHVCSDIKVDPVFLDVLEQENKVQMQLAPVI</sequence>
<evidence type="ECO:0000259" key="5">
    <source>
        <dbReference type="Pfam" id="PF03168"/>
    </source>
</evidence>
<dbReference type="OrthoDB" id="654824at2759"/>
<keyword evidence="4" id="KW-0472">Membrane</keyword>
<dbReference type="AlphaFoldDB" id="A0A8T2SW15"/>
<dbReference type="SUPFAM" id="SSF117070">
    <property type="entry name" value="LEA14-like"/>
    <property type="match status" value="1"/>
</dbReference>
<comment type="subcellular location">
    <subcellularLocation>
        <location evidence="1">Membrane</location>
        <topology evidence="1">Single-pass membrane protein</topology>
    </subcellularLocation>
</comment>
<evidence type="ECO:0000313" key="7">
    <source>
        <dbReference type="Proteomes" id="UP000825935"/>
    </source>
</evidence>